<feature type="domain" description="Glycine radical" evidence="3">
    <location>
        <begin position="1"/>
        <end position="125"/>
    </location>
</feature>
<proteinExistence type="predicted"/>
<dbReference type="Pfam" id="PF01228">
    <property type="entry name" value="Gly_radical"/>
    <property type="match status" value="1"/>
</dbReference>
<dbReference type="OrthoDB" id="14422at10239"/>
<dbReference type="PROSITE" id="PS51149">
    <property type="entry name" value="GLY_RADICAL_2"/>
    <property type="match status" value="1"/>
</dbReference>
<evidence type="ECO:0000256" key="1">
    <source>
        <dbReference type="ARBA" id="ARBA00022818"/>
    </source>
</evidence>
<dbReference type="InterPro" id="IPR019777">
    <property type="entry name" value="Form_AcTrfase_GR_CS"/>
</dbReference>
<gene>
    <name evidence="4" type="primary">vs.6</name>
</gene>
<accession>Q76Z52</accession>
<dbReference type="Proteomes" id="UP000002555">
    <property type="component" value="Segment"/>
</dbReference>
<evidence type="ECO:0000313" key="4">
    <source>
        <dbReference type="EMBL" id="AAQ17694.1"/>
    </source>
</evidence>
<evidence type="ECO:0000256" key="2">
    <source>
        <dbReference type="PROSITE-ProRule" id="PRU00493"/>
    </source>
</evidence>
<feature type="modified residue" description="Glycine radical" evidence="2">
    <location>
        <position position="100"/>
    </location>
</feature>
<dbReference type="GeneID" id="2658148"/>
<dbReference type="EMBL" id="AY266303">
    <property type="protein sequence ID" value="AAQ17694.1"/>
    <property type="molecule type" value="Genomic_DNA"/>
</dbReference>
<dbReference type="PIRSF" id="PIRSF000378">
    <property type="entry name" value="Gly_radicl_yfiD"/>
    <property type="match status" value="1"/>
</dbReference>
<dbReference type="InterPro" id="IPR001150">
    <property type="entry name" value="Gly_radical"/>
</dbReference>
<organism evidence="4 5">
    <name type="scientific">Aeromonas phage Aeh1</name>
    <dbReference type="NCBI Taxonomy" id="2880362"/>
    <lineage>
        <taxon>Viruses</taxon>
        <taxon>Duplodnaviria</taxon>
        <taxon>Heunggongvirae</taxon>
        <taxon>Uroviricota</taxon>
        <taxon>Caudoviricetes</taxon>
        <taxon>Pantevenvirales</taxon>
        <taxon>Straboviridae</taxon>
        <taxon>Cinqassovirus</taxon>
        <taxon>Cinqassovirus aeh1</taxon>
    </lineage>
</organism>
<dbReference type="RefSeq" id="NP_943917.1">
    <property type="nucleotide sequence ID" value="NC_005260.1"/>
</dbReference>
<dbReference type="PANTHER" id="PTHR30191:SF0">
    <property type="entry name" value="FORMATE ACETYLTRANSFERASE 1"/>
    <property type="match status" value="1"/>
</dbReference>
<dbReference type="SUPFAM" id="SSF51998">
    <property type="entry name" value="PFL-like glycyl radical enzymes"/>
    <property type="match status" value="1"/>
</dbReference>
<dbReference type="Gene3D" id="3.20.70.20">
    <property type="match status" value="1"/>
</dbReference>
<dbReference type="PROSITE" id="PS00850">
    <property type="entry name" value="GLY_RADICAL_1"/>
    <property type="match status" value="1"/>
</dbReference>
<sequence length="125" mass="14370">MKAIQIMSGHLKGAIMLYTPEAIRILVAPGYQEDEILKQNSVKYQAIKTQIEEQETRDVEIESVQHAGQHLNVNVLSREHLMLAIEDPNRYPNLVVRISGYAVRFNALTPEQQRDIVTRTFTKHM</sequence>
<reference evidence="4 5" key="1">
    <citation type="journal article" date="2001" name="J. Bacteriol.">
        <title>Phylogeny of the major head and tail genes of the wide-ranging T4-type bacteriophages.</title>
        <authorList>
            <person name="Tetart F."/>
            <person name="Desplats C."/>
            <person name="Kutateladze M."/>
            <person name="Monod C."/>
            <person name="Ackermann H.W."/>
            <person name="Krisch H.M."/>
        </authorList>
    </citation>
    <scope>NUCLEOTIDE SEQUENCE</scope>
</reference>
<name>Q76Z52_9CAUD</name>
<dbReference type="InterPro" id="IPR011140">
    <property type="entry name" value="Glycyl_radical_cofactor_GrcA"/>
</dbReference>
<dbReference type="InterPro" id="IPR050244">
    <property type="entry name" value="Auton_GlycylRad_Cofactor"/>
</dbReference>
<keyword evidence="5" id="KW-1185">Reference proteome</keyword>
<dbReference type="GO" id="GO:0008861">
    <property type="term" value="F:formate C-acetyltransferase activity"/>
    <property type="evidence" value="ECO:0007669"/>
    <property type="project" value="TreeGrafter"/>
</dbReference>
<evidence type="ECO:0000259" key="3">
    <source>
        <dbReference type="PROSITE" id="PS51149"/>
    </source>
</evidence>
<keyword evidence="1 2" id="KW-0556">Organic radical</keyword>
<dbReference type="PANTHER" id="PTHR30191">
    <property type="entry name" value="FORMATE ACETYLTRANSFERASE"/>
    <property type="match status" value="1"/>
</dbReference>
<protein>
    <recommendedName>
        <fullName evidence="3">Glycine radical domain-containing protein</fullName>
    </recommendedName>
</protein>
<evidence type="ECO:0000313" key="5">
    <source>
        <dbReference type="Proteomes" id="UP000002555"/>
    </source>
</evidence>
<dbReference type="KEGG" id="vg:2658148"/>